<dbReference type="EMBL" id="JAINUF010000010">
    <property type="protein sequence ID" value="KAJ8349040.1"/>
    <property type="molecule type" value="Genomic_DNA"/>
</dbReference>
<sequence length="209" mass="23805">MATEQPAGSTEIQYPVEVTNAQSRKQYKLSLLKSSPESLYCDYAHIEDRKIKNNLIFHTEHPTAWLCGSEASLHSFEDIFLLLKDEADKLETTSPEPDINAESTTTDSTVNTSEPPNTTPAPTNSTPVAPKYMEQMRETLALLEQDFTEFWELTMARLCEQSLSQQLRDEVCQVKRECRMALSEAMAELKELQEDMKLLEPSWPALKRT</sequence>
<dbReference type="Proteomes" id="UP001152622">
    <property type="component" value="Chromosome 10"/>
</dbReference>
<keyword evidence="3" id="KW-1185">Reference proteome</keyword>
<feature type="region of interest" description="Disordered" evidence="1">
    <location>
        <begin position="91"/>
        <end position="127"/>
    </location>
</feature>
<proteinExistence type="predicted"/>
<dbReference type="OrthoDB" id="10056446at2759"/>
<feature type="compositionally biased region" description="Polar residues" evidence="1">
    <location>
        <begin position="101"/>
        <end position="110"/>
    </location>
</feature>
<evidence type="ECO:0000256" key="1">
    <source>
        <dbReference type="SAM" id="MobiDB-lite"/>
    </source>
</evidence>
<dbReference type="AlphaFoldDB" id="A0A9Q1F1H7"/>
<protein>
    <submittedName>
        <fullName evidence="2">Uncharacterized protein</fullName>
    </submittedName>
</protein>
<name>A0A9Q1F1H7_SYNKA</name>
<organism evidence="2 3">
    <name type="scientific">Synaphobranchus kaupii</name>
    <name type="common">Kaup's arrowtooth eel</name>
    <dbReference type="NCBI Taxonomy" id="118154"/>
    <lineage>
        <taxon>Eukaryota</taxon>
        <taxon>Metazoa</taxon>
        <taxon>Chordata</taxon>
        <taxon>Craniata</taxon>
        <taxon>Vertebrata</taxon>
        <taxon>Euteleostomi</taxon>
        <taxon>Actinopterygii</taxon>
        <taxon>Neopterygii</taxon>
        <taxon>Teleostei</taxon>
        <taxon>Anguilliformes</taxon>
        <taxon>Synaphobranchidae</taxon>
        <taxon>Synaphobranchus</taxon>
    </lineage>
</organism>
<accession>A0A9Q1F1H7</accession>
<reference evidence="2" key="1">
    <citation type="journal article" date="2023" name="Science">
        <title>Genome structures resolve the early diversification of teleost fishes.</title>
        <authorList>
            <person name="Parey E."/>
            <person name="Louis A."/>
            <person name="Montfort J."/>
            <person name="Bouchez O."/>
            <person name="Roques C."/>
            <person name="Iampietro C."/>
            <person name="Lluch J."/>
            <person name="Castinel A."/>
            <person name="Donnadieu C."/>
            <person name="Desvignes T."/>
            <person name="Floi Bucao C."/>
            <person name="Jouanno E."/>
            <person name="Wen M."/>
            <person name="Mejri S."/>
            <person name="Dirks R."/>
            <person name="Jansen H."/>
            <person name="Henkel C."/>
            <person name="Chen W.J."/>
            <person name="Zahm M."/>
            <person name="Cabau C."/>
            <person name="Klopp C."/>
            <person name="Thompson A.W."/>
            <person name="Robinson-Rechavi M."/>
            <person name="Braasch I."/>
            <person name="Lecointre G."/>
            <person name="Bobe J."/>
            <person name="Postlethwait J.H."/>
            <person name="Berthelot C."/>
            <person name="Roest Crollius H."/>
            <person name="Guiguen Y."/>
        </authorList>
    </citation>
    <scope>NUCLEOTIDE SEQUENCE</scope>
    <source>
        <strain evidence="2">WJC10195</strain>
    </source>
</reference>
<gene>
    <name evidence="2" type="ORF">SKAU_G00276290</name>
</gene>
<evidence type="ECO:0000313" key="3">
    <source>
        <dbReference type="Proteomes" id="UP001152622"/>
    </source>
</evidence>
<comment type="caution">
    <text evidence="2">The sequence shown here is derived from an EMBL/GenBank/DDBJ whole genome shotgun (WGS) entry which is preliminary data.</text>
</comment>
<feature type="compositionally biased region" description="Low complexity" evidence="1">
    <location>
        <begin position="111"/>
        <end position="127"/>
    </location>
</feature>
<evidence type="ECO:0000313" key="2">
    <source>
        <dbReference type="EMBL" id="KAJ8349040.1"/>
    </source>
</evidence>